<dbReference type="Pfam" id="PF07875">
    <property type="entry name" value="Coat_F"/>
    <property type="match status" value="1"/>
</dbReference>
<sequence>MNPVLEYLTGMTHLTDEVVAMDFLNTAKSGVRNYAMAVTECVSPEIKTILTRQLEDAIDTHEKISDYLIGKGLYHPHLLNEQVRLDLQNIQTALKVPSLG</sequence>
<dbReference type="InterPro" id="IPR012347">
    <property type="entry name" value="Ferritin-like"/>
</dbReference>
<dbReference type="PANTHER" id="PTHR39183:SF1">
    <property type="entry name" value="SPORE COAT PROTEIN F-LIKE PROTEIN YHCQ"/>
    <property type="match status" value="1"/>
</dbReference>
<keyword evidence="1" id="KW-0749">Sporulation</keyword>
<keyword evidence="4" id="KW-0946">Virion</keyword>
<evidence type="ECO:0000256" key="3">
    <source>
        <dbReference type="ARBA" id="ARBA00024344"/>
    </source>
</evidence>
<evidence type="ECO:0000313" key="4">
    <source>
        <dbReference type="EMBL" id="MFD1223107.1"/>
    </source>
</evidence>
<comment type="subcellular location">
    <subcellularLocation>
        <location evidence="2">Spore coat</location>
    </subcellularLocation>
</comment>
<dbReference type="InterPro" id="IPR012851">
    <property type="entry name" value="Spore_coat_CotF-like"/>
</dbReference>
<dbReference type="Gene3D" id="1.20.1260.10">
    <property type="match status" value="1"/>
</dbReference>
<reference evidence="5" key="1">
    <citation type="journal article" date="2019" name="Int. J. Syst. Evol. Microbiol.">
        <title>The Global Catalogue of Microorganisms (GCM) 10K type strain sequencing project: providing services to taxonomists for standard genome sequencing and annotation.</title>
        <authorList>
            <consortium name="The Broad Institute Genomics Platform"/>
            <consortium name="The Broad Institute Genome Sequencing Center for Infectious Disease"/>
            <person name="Wu L."/>
            <person name="Ma J."/>
        </authorList>
    </citation>
    <scope>NUCLEOTIDE SEQUENCE [LARGE SCALE GENOMIC DNA]</scope>
    <source>
        <strain evidence="5">CCUG 53270</strain>
    </source>
</reference>
<dbReference type="PANTHER" id="PTHR39183">
    <property type="entry name" value="SPORE COAT PROTEIN F-LIKE PROTEIN YHCQ"/>
    <property type="match status" value="1"/>
</dbReference>
<dbReference type="EMBL" id="JBHTLU010000031">
    <property type="protein sequence ID" value="MFD1223107.1"/>
    <property type="molecule type" value="Genomic_DNA"/>
</dbReference>
<organism evidence="4 5">
    <name type="scientific">Paenibacillus vulneris</name>
    <dbReference type="NCBI Taxonomy" id="1133364"/>
    <lineage>
        <taxon>Bacteria</taxon>
        <taxon>Bacillati</taxon>
        <taxon>Bacillota</taxon>
        <taxon>Bacilli</taxon>
        <taxon>Bacillales</taxon>
        <taxon>Paenibacillaceae</taxon>
        <taxon>Paenibacillus</taxon>
    </lineage>
</organism>
<dbReference type="RefSeq" id="WP_079911721.1">
    <property type="nucleotide sequence ID" value="NZ_BAABJG010000015.1"/>
</dbReference>
<evidence type="ECO:0000256" key="1">
    <source>
        <dbReference type="ARBA" id="ARBA00022969"/>
    </source>
</evidence>
<dbReference type="Proteomes" id="UP001597180">
    <property type="component" value="Unassembled WGS sequence"/>
</dbReference>
<keyword evidence="4" id="KW-0167">Capsid protein</keyword>
<protein>
    <submittedName>
        <fullName evidence="4">Spore coat protein</fullName>
    </submittedName>
</protein>
<comment type="similarity">
    <text evidence="3">Belongs to the CotF family.</text>
</comment>
<name>A0ABW3UQC0_9BACL</name>
<accession>A0ABW3UQC0</accession>
<evidence type="ECO:0000256" key="2">
    <source>
        <dbReference type="ARBA" id="ARBA00024325"/>
    </source>
</evidence>
<keyword evidence="5" id="KW-1185">Reference proteome</keyword>
<gene>
    <name evidence="4" type="ORF">ACFQ4B_23585</name>
</gene>
<comment type="caution">
    <text evidence="4">The sequence shown here is derived from an EMBL/GenBank/DDBJ whole genome shotgun (WGS) entry which is preliminary data.</text>
</comment>
<evidence type="ECO:0000313" key="5">
    <source>
        <dbReference type="Proteomes" id="UP001597180"/>
    </source>
</evidence>
<proteinExistence type="inferred from homology"/>